<name>A0ACB9GMH3_9ASTR</name>
<dbReference type="Proteomes" id="UP001056120">
    <property type="component" value="Linkage Group LG14"/>
</dbReference>
<accession>A0ACB9GMH3</accession>
<sequence length="660" mass="72597">MPTYFPLRWESTGDQWWFASPIDWAAANGHYDLVRELLRLDGNHLIKLTSLRRIRRLEVVWDDEQQFDNVSKNRSFVARKLLHEGECKRGKSSLIGSGYGGWLLYTAASAGDLHFVQELLQKDPLLVFGEGEYGVTDILYAAARSKNCEVFCIIYDFAVSPRFVSGNGRELEDHIGEIPFGYKQEMKNRAVHALARGGNLKILKELLGDCSDEDVLAYRDAQCSTILHTAAARGQVEVVKDLISSYRIINSTDKQGNTALHTAAYRGQLSTVEVLIQACPALIHSRNNAGETFLHKAVTGFQTATFRRLDRQIVLMKQLVCSKSFQIEETINATDNEGRTPLHLAISGNLHSDLVELLMIAGSLDVNIRDNNGMAPLDLLKQRPGSASSELLTRQLISAGATLSSQDYTARKLLASRLKRGGNGGGGGASPGTSFKLSDSEVFLYTGMDSTTSTAYGTPTFSAHSPELSQLDSSSHSNSNVASKTPKKNKQKGIQRFLRWIRTIKKGKQGSVSTKNFKEIPVPLRQQYSTSSSLPNNKRTLAARSNLPSPTVKKKLASGLVNGVMQAMPHLTRGSRSQSFSKSSLSSENSLDNKHKGIDIVGSSSSNHMFDDGVDEEQGVVNSRPSVNQWLCFGGPGLPTEGTSGDQQQHEIFDRFRQLK</sequence>
<comment type="caution">
    <text evidence="1">The sequence shown here is derived from an EMBL/GenBank/DDBJ whole genome shotgun (WGS) entry which is preliminary data.</text>
</comment>
<evidence type="ECO:0000313" key="2">
    <source>
        <dbReference type="Proteomes" id="UP001056120"/>
    </source>
</evidence>
<reference evidence="1 2" key="2">
    <citation type="journal article" date="2022" name="Mol. Ecol. Resour.">
        <title>The genomes of chicory, endive, great burdock and yacon provide insights into Asteraceae paleo-polyploidization history and plant inulin production.</title>
        <authorList>
            <person name="Fan W."/>
            <person name="Wang S."/>
            <person name="Wang H."/>
            <person name="Wang A."/>
            <person name="Jiang F."/>
            <person name="Liu H."/>
            <person name="Zhao H."/>
            <person name="Xu D."/>
            <person name="Zhang Y."/>
        </authorList>
    </citation>
    <scope>NUCLEOTIDE SEQUENCE [LARGE SCALE GENOMIC DNA]</scope>
    <source>
        <strain evidence="2">cv. Yunnan</strain>
        <tissue evidence="1">Leaves</tissue>
    </source>
</reference>
<protein>
    <submittedName>
        <fullName evidence="1">Uncharacterized protein</fullName>
    </submittedName>
</protein>
<dbReference type="EMBL" id="CM042031">
    <property type="protein sequence ID" value="KAI3784654.1"/>
    <property type="molecule type" value="Genomic_DNA"/>
</dbReference>
<gene>
    <name evidence="1" type="ORF">L1987_43757</name>
</gene>
<organism evidence="1 2">
    <name type="scientific">Smallanthus sonchifolius</name>
    <dbReference type="NCBI Taxonomy" id="185202"/>
    <lineage>
        <taxon>Eukaryota</taxon>
        <taxon>Viridiplantae</taxon>
        <taxon>Streptophyta</taxon>
        <taxon>Embryophyta</taxon>
        <taxon>Tracheophyta</taxon>
        <taxon>Spermatophyta</taxon>
        <taxon>Magnoliopsida</taxon>
        <taxon>eudicotyledons</taxon>
        <taxon>Gunneridae</taxon>
        <taxon>Pentapetalae</taxon>
        <taxon>asterids</taxon>
        <taxon>campanulids</taxon>
        <taxon>Asterales</taxon>
        <taxon>Asteraceae</taxon>
        <taxon>Asteroideae</taxon>
        <taxon>Heliantheae alliance</taxon>
        <taxon>Millerieae</taxon>
        <taxon>Smallanthus</taxon>
    </lineage>
</organism>
<keyword evidence="2" id="KW-1185">Reference proteome</keyword>
<evidence type="ECO:0000313" key="1">
    <source>
        <dbReference type="EMBL" id="KAI3784654.1"/>
    </source>
</evidence>
<proteinExistence type="predicted"/>
<reference evidence="2" key="1">
    <citation type="journal article" date="2022" name="Mol. Ecol. Resour.">
        <title>The genomes of chicory, endive, great burdock and yacon provide insights into Asteraceae palaeo-polyploidization history and plant inulin production.</title>
        <authorList>
            <person name="Fan W."/>
            <person name="Wang S."/>
            <person name="Wang H."/>
            <person name="Wang A."/>
            <person name="Jiang F."/>
            <person name="Liu H."/>
            <person name="Zhao H."/>
            <person name="Xu D."/>
            <person name="Zhang Y."/>
        </authorList>
    </citation>
    <scope>NUCLEOTIDE SEQUENCE [LARGE SCALE GENOMIC DNA]</scope>
    <source>
        <strain evidence="2">cv. Yunnan</strain>
    </source>
</reference>